<name>A0A8C2UJT4_CHILA</name>
<dbReference type="Ensembl" id="ENSCLAT00000001984.1">
    <property type="protein sequence ID" value="ENSCLAP00000001939.1"/>
    <property type="gene ID" value="ENSCLAG00000001429.1"/>
</dbReference>
<dbReference type="InterPro" id="IPR001173">
    <property type="entry name" value="Glyco_trans_2-like"/>
</dbReference>
<keyword evidence="4" id="KW-0479">Metal-binding</keyword>
<evidence type="ECO:0000313" key="13">
    <source>
        <dbReference type="Ensembl" id="ENSCLAP00000001939.1"/>
    </source>
</evidence>
<keyword evidence="9" id="KW-0325">Glycoprotein</keyword>
<reference evidence="13" key="2">
    <citation type="submission" date="2025-09" db="UniProtKB">
        <authorList>
            <consortium name="Ensembl"/>
        </authorList>
    </citation>
    <scope>IDENTIFICATION</scope>
</reference>
<evidence type="ECO:0000256" key="1">
    <source>
        <dbReference type="ARBA" id="ARBA00001936"/>
    </source>
</evidence>
<evidence type="ECO:0000313" key="14">
    <source>
        <dbReference type="Proteomes" id="UP000694398"/>
    </source>
</evidence>
<evidence type="ECO:0000256" key="10">
    <source>
        <dbReference type="ARBA" id="ARBA00023211"/>
    </source>
</evidence>
<dbReference type="GO" id="GO:0005794">
    <property type="term" value="C:Golgi apparatus"/>
    <property type="evidence" value="ECO:0007669"/>
    <property type="project" value="TreeGrafter"/>
</dbReference>
<gene>
    <name evidence="13" type="primary">GALNTL5</name>
</gene>
<keyword evidence="3" id="KW-0812">Transmembrane</keyword>
<evidence type="ECO:0000256" key="4">
    <source>
        <dbReference type="ARBA" id="ARBA00022723"/>
    </source>
</evidence>
<dbReference type="PANTHER" id="PTHR11675">
    <property type="entry name" value="N-ACETYLGALACTOSAMINYLTRANSFERASE"/>
    <property type="match status" value="1"/>
</dbReference>
<sequence length="396" mass="46061">KQGLLHSDQIFLYLHKVRVELSQLAFTYVTLLSFLADQEVNYSDPEFLDGFVNYGFNAMLSRSLGPEREVPDTRDKRCHYKHYSHRLPTASIIICFYNEEFNALLRTVFSVVYLTPPHLLEEIVLVDDMSTFDDLKEKLNYFLERFRGKVKLVRNKKREGLIRAKMIGASHASGEVLVFLDSHCEVNRVWLEPLLDAIARDSRTVVTPLIDVIDDLSLAYSPSPLVRGAFDWNLQFRWDNVFSYEMDSPEGPTNPIRSPAMAGGIFAIHRPYFYELGQYDKDMDIWGAENLELSLRIWMCGGQLFVIPCSRVGHITKRHLQTDIPLRNAMVRNYLRVVHVWLDEYKEQFFLRSPGLKSMTYGNISERVQLRKQLGCKSFQWYMETVFPELEASMNS</sequence>
<keyword evidence="10" id="KW-0464">Manganese</keyword>
<comment type="cofactor">
    <cofactor evidence="1">
        <name>Mn(2+)</name>
        <dbReference type="ChEBI" id="CHEBI:29035"/>
    </cofactor>
</comment>
<comment type="subcellular location">
    <subcellularLocation>
        <location evidence="11">Endomembrane system</location>
        <topology evidence="11">Single-pass type II membrane protein</topology>
    </subcellularLocation>
</comment>
<feature type="domain" description="Glycosyltransferase 2-like" evidence="12">
    <location>
        <begin position="91"/>
        <end position="270"/>
    </location>
</feature>
<evidence type="ECO:0000256" key="9">
    <source>
        <dbReference type="ARBA" id="ARBA00023180"/>
    </source>
</evidence>
<dbReference type="Pfam" id="PF00535">
    <property type="entry name" value="Glycos_transf_2"/>
    <property type="match status" value="1"/>
</dbReference>
<evidence type="ECO:0000256" key="7">
    <source>
        <dbReference type="ARBA" id="ARBA00023136"/>
    </source>
</evidence>
<dbReference type="Proteomes" id="UP000694398">
    <property type="component" value="Unassembled WGS sequence"/>
</dbReference>
<keyword evidence="5" id="KW-0735">Signal-anchor</keyword>
<evidence type="ECO:0000256" key="11">
    <source>
        <dbReference type="ARBA" id="ARBA00060399"/>
    </source>
</evidence>
<dbReference type="Gene3D" id="3.90.550.10">
    <property type="entry name" value="Spore Coat Polysaccharide Biosynthesis Protein SpsA, Chain A"/>
    <property type="match status" value="1"/>
</dbReference>
<dbReference type="InterPro" id="IPR029044">
    <property type="entry name" value="Nucleotide-diphossugar_trans"/>
</dbReference>
<dbReference type="GO" id="GO:0007286">
    <property type="term" value="P:spermatid development"/>
    <property type="evidence" value="ECO:0007669"/>
    <property type="project" value="Ensembl"/>
</dbReference>
<keyword evidence="7" id="KW-0472">Membrane</keyword>
<keyword evidence="6" id="KW-1133">Transmembrane helix</keyword>
<accession>A0A8C2UJT4</accession>
<reference evidence="13" key="1">
    <citation type="submission" date="2025-08" db="UniProtKB">
        <authorList>
            <consortium name="Ensembl"/>
        </authorList>
    </citation>
    <scope>IDENTIFICATION</scope>
</reference>
<organism evidence="13 14">
    <name type="scientific">Chinchilla lanigera</name>
    <name type="common">Long-tailed chinchilla</name>
    <name type="synonym">Chinchilla villidera</name>
    <dbReference type="NCBI Taxonomy" id="34839"/>
    <lineage>
        <taxon>Eukaryota</taxon>
        <taxon>Metazoa</taxon>
        <taxon>Chordata</taxon>
        <taxon>Craniata</taxon>
        <taxon>Vertebrata</taxon>
        <taxon>Euteleostomi</taxon>
        <taxon>Mammalia</taxon>
        <taxon>Eutheria</taxon>
        <taxon>Euarchontoglires</taxon>
        <taxon>Glires</taxon>
        <taxon>Rodentia</taxon>
        <taxon>Hystricomorpha</taxon>
        <taxon>Chinchillidae</taxon>
        <taxon>Chinchilla</taxon>
    </lineage>
</organism>
<evidence type="ECO:0000256" key="8">
    <source>
        <dbReference type="ARBA" id="ARBA00023157"/>
    </source>
</evidence>
<dbReference type="SUPFAM" id="SSF53448">
    <property type="entry name" value="Nucleotide-diphospho-sugar transferases"/>
    <property type="match status" value="1"/>
</dbReference>
<protein>
    <submittedName>
        <fullName evidence="13">Polypeptide N-acetylgalactosaminyltransferase like 5</fullName>
    </submittedName>
</protein>
<dbReference type="AlphaFoldDB" id="A0A8C2UJT4"/>
<dbReference type="OMA" id="FNWHLQF"/>
<proteinExistence type="inferred from homology"/>
<keyword evidence="14" id="KW-1185">Reference proteome</keyword>
<comment type="similarity">
    <text evidence="2">Belongs to the glycosyltransferase 2 family. GalNAc-T subfamily.</text>
</comment>
<evidence type="ECO:0000256" key="6">
    <source>
        <dbReference type="ARBA" id="ARBA00022989"/>
    </source>
</evidence>
<dbReference type="InterPro" id="IPR045885">
    <property type="entry name" value="GalNAc-T"/>
</dbReference>
<evidence type="ECO:0000256" key="2">
    <source>
        <dbReference type="ARBA" id="ARBA00005680"/>
    </source>
</evidence>
<dbReference type="FunFam" id="3.90.550.10:FF:000053">
    <property type="entry name" value="Polypeptide N-acetylgalactosaminyltransferase"/>
    <property type="match status" value="1"/>
</dbReference>
<dbReference type="CDD" id="cd02510">
    <property type="entry name" value="pp-GalNAc-T"/>
    <property type="match status" value="1"/>
</dbReference>
<evidence type="ECO:0000259" key="12">
    <source>
        <dbReference type="Pfam" id="PF00535"/>
    </source>
</evidence>
<dbReference type="PANTHER" id="PTHR11675:SF17">
    <property type="entry name" value="INACTIVE POLYPEPTIDE N-ACETYLGALACTOSAMINYLTRANSFERASE-LIKE PROTEIN 5"/>
    <property type="match status" value="1"/>
</dbReference>
<dbReference type="GO" id="GO:0046872">
    <property type="term" value="F:metal ion binding"/>
    <property type="evidence" value="ECO:0007669"/>
    <property type="project" value="UniProtKB-KW"/>
</dbReference>
<dbReference type="GeneTree" id="ENSGT00940000162156"/>
<evidence type="ECO:0000256" key="5">
    <source>
        <dbReference type="ARBA" id="ARBA00022968"/>
    </source>
</evidence>
<keyword evidence="8" id="KW-1015">Disulfide bond</keyword>
<evidence type="ECO:0000256" key="3">
    <source>
        <dbReference type="ARBA" id="ARBA00022692"/>
    </source>
</evidence>